<dbReference type="GO" id="GO:0008237">
    <property type="term" value="F:metallopeptidase activity"/>
    <property type="evidence" value="ECO:0007669"/>
    <property type="project" value="UniProtKB-KW"/>
</dbReference>
<keyword evidence="4" id="KW-0732">Signal</keyword>
<dbReference type="InterPro" id="IPR008754">
    <property type="entry name" value="Peptidase_M43"/>
</dbReference>
<dbReference type="PANTHER" id="PTHR47466">
    <property type="match status" value="1"/>
</dbReference>
<evidence type="ECO:0000256" key="3">
    <source>
        <dbReference type="ARBA" id="ARBA00022723"/>
    </source>
</evidence>
<proteinExistence type="inferred from homology"/>
<keyword evidence="3" id="KW-0479">Metal-binding</keyword>
<dbReference type="EMBL" id="CP001699">
    <property type="protein sequence ID" value="ACU61746.1"/>
    <property type="molecule type" value="Genomic_DNA"/>
</dbReference>
<protein>
    <submittedName>
        <fullName evidence="10">Metalloprotease MEP1-like protein</fullName>
    </submittedName>
</protein>
<dbReference type="GO" id="GO:0006508">
    <property type="term" value="P:proteolysis"/>
    <property type="evidence" value="ECO:0007669"/>
    <property type="project" value="UniProtKB-KW"/>
</dbReference>
<dbReference type="RefSeq" id="WP_012791914.1">
    <property type="nucleotide sequence ID" value="NC_013132.1"/>
</dbReference>
<reference evidence="11" key="1">
    <citation type="submission" date="2009-08" db="EMBL/GenBank/DDBJ databases">
        <title>The complete genome of Chitinophaga pinensis DSM 2588.</title>
        <authorList>
            <consortium name="US DOE Joint Genome Institute (JGI-PGF)"/>
            <person name="Lucas S."/>
            <person name="Copeland A."/>
            <person name="Lapidus A."/>
            <person name="Glavina del Rio T."/>
            <person name="Dalin E."/>
            <person name="Tice H."/>
            <person name="Bruce D."/>
            <person name="Goodwin L."/>
            <person name="Pitluck S."/>
            <person name="Kyrpides N."/>
            <person name="Mavromatis K."/>
            <person name="Ivanova N."/>
            <person name="Mikhailova N."/>
            <person name="Sims D."/>
            <person name="Meinche L."/>
            <person name="Brettin T."/>
            <person name="Detter J.C."/>
            <person name="Han C."/>
            <person name="Larimer F."/>
            <person name="Land M."/>
            <person name="Hauser L."/>
            <person name="Markowitz V."/>
            <person name="Cheng J.-F."/>
            <person name="Hugenholtz P."/>
            <person name="Woyke T."/>
            <person name="Wu D."/>
            <person name="Spring S."/>
            <person name="Klenk H.-P."/>
            <person name="Eisen J.A."/>
        </authorList>
    </citation>
    <scope>NUCLEOTIDE SEQUENCE [LARGE SCALE GENOMIC DNA]</scope>
    <source>
        <strain evidence="11">ATCC 43595 / DSM 2588 / LMG 13176 / NBRC 15968 / NCIMB 11800 / UQM 2034</strain>
    </source>
</reference>
<evidence type="ECO:0000256" key="8">
    <source>
        <dbReference type="ARBA" id="ARBA00023157"/>
    </source>
</evidence>
<evidence type="ECO:0000313" key="10">
    <source>
        <dbReference type="EMBL" id="ACU61746.1"/>
    </source>
</evidence>
<dbReference type="PANTHER" id="PTHR47466:SF1">
    <property type="entry name" value="METALLOPROTEASE MEP1 (AFU_ORTHOLOGUE AFUA_1G07730)-RELATED"/>
    <property type="match status" value="1"/>
</dbReference>
<evidence type="ECO:0000256" key="5">
    <source>
        <dbReference type="ARBA" id="ARBA00022801"/>
    </source>
</evidence>
<dbReference type="GO" id="GO:0046872">
    <property type="term" value="F:metal ion binding"/>
    <property type="evidence" value="ECO:0007669"/>
    <property type="project" value="UniProtKB-KW"/>
</dbReference>
<organism evidence="10 11">
    <name type="scientific">Chitinophaga pinensis (strain ATCC 43595 / DSM 2588 / LMG 13176 / NBRC 15968 / NCIMB 11800 / UQM 2034)</name>
    <dbReference type="NCBI Taxonomy" id="485918"/>
    <lineage>
        <taxon>Bacteria</taxon>
        <taxon>Pseudomonadati</taxon>
        <taxon>Bacteroidota</taxon>
        <taxon>Chitinophagia</taxon>
        <taxon>Chitinophagales</taxon>
        <taxon>Chitinophagaceae</taxon>
        <taxon>Chitinophaga</taxon>
    </lineage>
</organism>
<keyword evidence="6" id="KW-0862">Zinc</keyword>
<reference evidence="10 11" key="2">
    <citation type="journal article" date="2010" name="Stand. Genomic Sci.">
        <title>Complete genome sequence of Chitinophaga pinensis type strain (UQM 2034).</title>
        <authorList>
            <person name="Glavina Del Rio T."/>
            <person name="Abt B."/>
            <person name="Spring S."/>
            <person name="Lapidus A."/>
            <person name="Nolan M."/>
            <person name="Tice H."/>
            <person name="Copeland A."/>
            <person name="Cheng J.F."/>
            <person name="Chen F."/>
            <person name="Bruce D."/>
            <person name="Goodwin L."/>
            <person name="Pitluck S."/>
            <person name="Ivanova N."/>
            <person name="Mavromatis K."/>
            <person name="Mikhailova N."/>
            <person name="Pati A."/>
            <person name="Chen A."/>
            <person name="Palaniappan K."/>
            <person name="Land M."/>
            <person name="Hauser L."/>
            <person name="Chang Y.J."/>
            <person name="Jeffries C.D."/>
            <person name="Chain P."/>
            <person name="Saunders E."/>
            <person name="Detter J.C."/>
            <person name="Brettin T."/>
            <person name="Rohde M."/>
            <person name="Goker M."/>
            <person name="Bristow J."/>
            <person name="Eisen J.A."/>
            <person name="Markowitz V."/>
            <person name="Hugenholtz P."/>
            <person name="Kyrpides N.C."/>
            <person name="Klenk H.P."/>
            <person name="Lucas S."/>
        </authorList>
    </citation>
    <scope>NUCLEOTIDE SEQUENCE [LARGE SCALE GENOMIC DNA]</scope>
    <source>
        <strain evidence="11">ATCC 43595 / DSM 2588 / LMG 13176 / NBRC 15968 / NCIMB 11800 / UQM 2034</strain>
    </source>
</reference>
<accession>A0A979GWG8</accession>
<dbReference type="AlphaFoldDB" id="A0A979GWG8"/>
<keyword evidence="5" id="KW-0378">Hydrolase</keyword>
<name>A0A979GWG8_CHIPD</name>
<dbReference type="Pfam" id="PF05572">
    <property type="entry name" value="Peptidase_M43"/>
    <property type="match status" value="1"/>
</dbReference>
<comment type="similarity">
    <text evidence="1">Belongs to the peptidase M43B family.</text>
</comment>
<evidence type="ECO:0000256" key="4">
    <source>
        <dbReference type="ARBA" id="ARBA00022729"/>
    </source>
</evidence>
<keyword evidence="2" id="KW-0645">Protease</keyword>
<dbReference type="SUPFAM" id="SSF55486">
    <property type="entry name" value="Metalloproteases ('zincins'), catalytic domain"/>
    <property type="match status" value="1"/>
</dbReference>
<dbReference type="Proteomes" id="UP000002215">
    <property type="component" value="Chromosome"/>
</dbReference>
<evidence type="ECO:0000256" key="1">
    <source>
        <dbReference type="ARBA" id="ARBA00008721"/>
    </source>
</evidence>
<gene>
    <name evidence="10" type="ordered locus">Cpin_4297</name>
</gene>
<keyword evidence="7 10" id="KW-0482">Metalloprotease</keyword>
<dbReference type="KEGG" id="cpi:Cpin_4297"/>
<dbReference type="CDD" id="cd04275">
    <property type="entry name" value="ZnMc_pappalysin_like"/>
    <property type="match status" value="1"/>
</dbReference>
<dbReference type="OrthoDB" id="6278496at2"/>
<sequence>MGKLLVNQVEFASIQQFSKEGRGCATAHPNHYQIKRNDDNLRAMKVSPATLKTIEINVQFLHITSNGLGHITEPMRLDQIAVLNRAFAGTDISFKYLPTNVREIENSEWFNMDMGSDAEHQAKHTLHASPERNLNLYTAGLAAGLLGWATFPWELEGDRDRDGVVLQCDTLPGGTQERYNLGMTAVHEIGHWLGLYHTFQGGCDAFGDHVDDTVAHRAPNFGKPVPGDAQNNCCDTNQQAPIFNYMNYVDDDTMNEFTPQQIDRIKMHVIRYRPGFIVK</sequence>
<evidence type="ECO:0000259" key="9">
    <source>
        <dbReference type="Pfam" id="PF05572"/>
    </source>
</evidence>
<evidence type="ECO:0000313" key="11">
    <source>
        <dbReference type="Proteomes" id="UP000002215"/>
    </source>
</evidence>
<keyword evidence="8" id="KW-1015">Disulfide bond</keyword>
<dbReference type="Gene3D" id="3.40.390.10">
    <property type="entry name" value="Collagenase (Catalytic Domain)"/>
    <property type="match status" value="1"/>
</dbReference>
<dbReference type="InterPro" id="IPR024079">
    <property type="entry name" value="MetalloPept_cat_dom_sf"/>
</dbReference>
<evidence type="ECO:0000256" key="2">
    <source>
        <dbReference type="ARBA" id="ARBA00022670"/>
    </source>
</evidence>
<feature type="domain" description="Peptidase M43 pregnancy-associated plasma-A" evidence="9">
    <location>
        <begin position="147"/>
        <end position="267"/>
    </location>
</feature>
<evidence type="ECO:0000256" key="6">
    <source>
        <dbReference type="ARBA" id="ARBA00022833"/>
    </source>
</evidence>
<evidence type="ECO:0000256" key="7">
    <source>
        <dbReference type="ARBA" id="ARBA00023049"/>
    </source>
</evidence>